<feature type="compositionally biased region" description="Pro residues" evidence="1">
    <location>
        <begin position="43"/>
        <end position="60"/>
    </location>
</feature>
<dbReference type="Pfam" id="PF18802">
    <property type="entry name" value="CxC1"/>
    <property type="match status" value="1"/>
</dbReference>
<feature type="region of interest" description="Disordered" evidence="1">
    <location>
        <begin position="879"/>
        <end position="907"/>
    </location>
</feature>
<evidence type="ECO:0000313" key="4">
    <source>
        <dbReference type="RefSeq" id="XP_019614691.1"/>
    </source>
</evidence>
<gene>
    <name evidence="4" type="primary">LOC109462576</name>
</gene>
<dbReference type="InterPro" id="IPR013087">
    <property type="entry name" value="Znf_C2H2_type"/>
</dbReference>
<evidence type="ECO:0000313" key="3">
    <source>
        <dbReference type="Proteomes" id="UP000515135"/>
    </source>
</evidence>
<feature type="region of interest" description="Disordered" evidence="1">
    <location>
        <begin position="35"/>
        <end position="69"/>
    </location>
</feature>
<name>A0A6P4YCQ5_BRABE</name>
<dbReference type="PANTHER" id="PTHR33096:SF1">
    <property type="entry name" value="CXC1-LIKE CYSTEINE CLUSTER ASSOCIATED WITH KDZ TRANSPOSASES DOMAIN-CONTAINING PROTEIN"/>
    <property type="match status" value="1"/>
</dbReference>
<dbReference type="KEGG" id="bbel:109462576"/>
<feature type="compositionally biased region" description="Acidic residues" evidence="1">
    <location>
        <begin position="885"/>
        <end position="894"/>
    </location>
</feature>
<dbReference type="PROSITE" id="PS00028">
    <property type="entry name" value="ZINC_FINGER_C2H2_1"/>
    <property type="match status" value="1"/>
</dbReference>
<keyword evidence="3" id="KW-1185">Reference proteome</keyword>
<protein>
    <submittedName>
        <fullName evidence="4">Uncharacterized protein LOC109462576</fullName>
    </submittedName>
</protein>
<accession>A0A6P4YCQ5</accession>
<dbReference type="RefSeq" id="XP_019614691.1">
    <property type="nucleotide sequence ID" value="XM_019759132.1"/>
</dbReference>
<dbReference type="OrthoDB" id="10063408at2759"/>
<evidence type="ECO:0000259" key="2">
    <source>
        <dbReference type="PROSITE" id="PS00028"/>
    </source>
</evidence>
<reference evidence="4" key="1">
    <citation type="submission" date="2025-08" db="UniProtKB">
        <authorList>
            <consortium name="RefSeq"/>
        </authorList>
    </citation>
    <scope>IDENTIFICATION</scope>
    <source>
        <tissue evidence="4">Gonad</tissue>
    </source>
</reference>
<dbReference type="AlphaFoldDB" id="A0A6P4YCQ5"/>
<organism evidence="3 4">
    <name type="scientific">Branchiostoma belcheri</name>
    <name type="common">Amphioxus</name>
    <dbReference type="NCBI Taxonomy" id="7741"/>
    <lineage>
        <taxon>Eukaryota</taxon>
        <taxon>Metazoa</taxon>
        <taxon>Chordata</taxon>
        <taxon>Cephalochordata</taxon>
        <taxon>Leptocardii</taxon>
        <taxon>Amphioxiformes</taxon>
        <taxon>Branchiostomatidae</taxon>
        <taxon>Branchiostoma</taxon>
    </lineage>
</organism>
<dbReference type="InterPro" id="IPR040521">
    <property type="entry name" value="KDZ"/>
</dbReference>
<proteinExistence type="predicted"/>
<dbReference type="InterPro" id="IPR041320">
    <property type="entry name" value="CxC1"/>
</dbReference>
<evidence type="ECO:0000256" key="1">
    <source>
        <dbReference type="SAM" id="MobiDB-lite"/>
    </source>
</evidence>
<dbReference type="Proteomes" id="UP000515135">
    <property type="component" value="Unplaced"/>
</dbReference>
<feature type="region of interest" description="Disordered" evidence="1">
    <location>
        <begin position="578"/>
        <end position="597"/>
    </location>
</feature>
<dbReference type="PANTHER" id="PTHR33096">
    <property type="entry name" value="CXC2 DOMAIN-CONTAINING PROTEIN"/>
    <property type="match status" value="1"/>
</dbReference>
<sequence length="907" mass="103886">MPKARPRSFKFRQKVHRTNCVSGKTSVQFLDPTKICSTSEQPISPPPNFLPPPPSPPPSDDPVQDTPQPDLYARQKQREVNGWRNIHDQLLTTSVELAAPTSTRCAFCKQDQEEDMTIYRCQDCGPTVYCLNCVRLHHHKSLHLLEVWKDNCFQPFLDSRRILLSRDNHSNCPTKSVTRTMKVYDDSGRPRVVDITFCDCEPDPCTLLRFGLWAASTESPGTAFSVSLLEWLVCLSLECHVSVEGFCNAVRWKNNLSHSEVSSLYRALIGEPIAEFRHFHYKTSTLRHVCPELDDGTSCPACPKRDGEQIVTLDANFGLVRKSSSGKSYEEHHHGNRLFAKDDEVQCFVEAYSDAIKPSEDCSNFQAGSRLRSKNKQKKLDVTGVFGAACRHEMPLAFLNMSHGERLGYPVYMIQKLLMLKEDSNVRLKVVYDIACVLQKHLSNPRNGEVEMLDKIELAVPAFHAYGHITSCQLLYSTRRKEGFGLTDGEGMERMWSYLRPFFRVTKEMTPAHRLDLLTDATLHYGRRKAADIEDNLCQRMNKAKKMFIQAEEEVAQVIAEAPVVVSEDDIMMWRREEKSAACQPRQGSSSTGDSPKWKKDYAVKIVEYRYYTLREDIADGADLQVSTSLLRGMQEKLQAIETRHNIRQRWTTTDPQFQKVLKEVDEEQRMQLLSKARREASEMAFLITLKGKYPDGQAIAIRIIGQIKTITAKLEKTCKMYNNILWPPQHSRFPASIDPAEARQLHWEVYTSLDITLPGHEGVPHSLQRKGIDAVNMKLRAEEEKQMLEKEMKEVMKHLIEQHSCTRLALWASDKKGEQALLASHLIQLERRLQTAKWQFEEHIDGISEIPTMHLSSNNMPDRSLYTEEMQNQLVDLEQKQLSDDDDDDDGDDYSTWLPFQNGDIS</sequence>
<dbReference type="Pfam" id="PF18758">
    <property type="entry name" value="KDZ"/>
    <property type="match status" value="1"/>
</dbReference>
<feature type="domain" description="C2H2-type" evidence="2">
    <location>
        <begin position="121"/>
        <end position="143"/>
    </location>
</feature>
<dbReference type="GeneID" id="109462576"/>